<dbReference type="AlphaFoldDB" id="E1R955"/>
<evidence type="ECO:0000256" key="7">
    <source>
        <dbReference type="HAMAP-Rule" id="MF_00210"/>
    </source>
</evidence>
<dbReference type="EMBL" id="CP002116">
    <property type="protein sequence ID" value="ADK83024.1"/>
    <property type="molecule type" value="Genomic_DNA"/>
</dbReference>
<evidence type="ECO:0000256" key="4">
    <source>
        <dbReference type="ARBA" id="ARBA00022679"/>
    </source>
</evidence>
<dbReference type="GO" id="GO:0005737">
    <property type="term" value="C:cytoplasm"/>
    <property type="evidence" value="ECO:0007669"/>
    <property type="project" value="UniProtKB-SubCell"/>
</dbReference>
<keyword evidence="7" id="KW-0963">Cytoplasm</keyword>
<feature type="domain" description="Enolpyruvate transferase" evidence="8">
    <location>
        <begin position="14"/>
        <end position="422"/>
    </location>
</feature>
<evidence type="ECO:0000313" key="9">
    <source>
        <dbReference type="EMBL" id="ADK83024.1"/>
    </source>
</evidence>
<dbReference type="UniPathway" id="UPA00053">
    <property type="reaction ID" value="UER00089"/>
</dbReference>
<feature type="binding site" evidence="7">
    <location>
        <position position="96"/>
    </location>
    <ligand>
        <name>phosphoenolpyruvate</name>
        <dbReference type="ChEBI" id="CHEBI:58702"/>
    </ligand>
</feature>
<sequence>MLVQSNAMKRIVSPGRISGSLKIPGSKSHTIRALLIASAAQGRSIIQDPLDSSDTRAALSLCRSLGARVTEEQGRWIVEGTGGAMNQAHIDVGNSGTSLFLAAAVAAASDKAVSFDGDEQIRRRSAAPLLDALRGLGAEIIESGEAGCAPFTVKGPLQGGKVSIACPTSQYLSALLLAAPLTPSGSSTEIEVSLLYERPYVEMTLKWLDDQGIEYQRRGLEWFLVPGGQHYKPFSAAVPADFSSATFFFCAAAITGDKLFLKGLDPTDIQGDKMVLPILEKMGCRVSPKDGGIEIQGPEEGLSGGTFDLNSIPDALPALAATACFAKGETQLTNVPQARIKETDRIAVMAQELTGIGAEIRELEDGLLISGRGPKGLSGGNVRGHGDHRVIMAEAIAALGAREEVIIDDDGAVAVTFPNFFSLLDSIRKV</sequence>
<keyword evidence="3 7" id="KW-0028">Amino-acid biosynthesis</keyword>
<evidence type="ECO:0000256" key="6">
    <source>
        <dbReference type="ARBA" id="ARBA00044633"/>
    </source>
</evidence>
<dbReference type="HAMAP" id="MF_00210">
    <property type="entry name" value="EPSP_synth"/>
    <property type="match status" value="1"/>
</dbReference>
<dbReference type="PANTHER" id="PTHR21090:SF5">
    <property type="entry name" value="PENTAFUNCTIONAL AROM POLYPEPTIDE"/>
    <property type="match status" value="1"/>
</dbReference>
<evidence type="ECO:0000256" key="5">
    <source>
        <dbReference type="ARBA" id="ARBA00023141"/>
    </source>
</evidence>
<dbReference type="HOGENOM" id="CLU_024321_0_0_12"/>
<evidence type="ECO:0000313" key="10">
    <source>
        <dbReference type="Proteomes" id="UP000002318"/>
    </source>
</evidence>
<dbReference type="Proteomes" id="UP000002318">
    <property type="component" value="Chromosome"/>
</dbReference>
<dbReference type="OrthoDB" id="9809920at2"/>
<comment type="pathway">
    <text evidence="1 7">Metabolic intermediate biosynthesis; chorismate biosynthesis; chorismate from D-erythrose 4-phosphate and phosphoenolpyruvate: step 6/7.</text>
</comment>
<keyword evidence="4 7" id="KW-0808">Transferase</keyword>
<reference evidence="9 10" key="1">
    <citation type="journal article" date="2010" name="Stand. Genomic Sci.">
        <title>Complete genome sequence of Spirochaeta smaragdinae type strain (SEBR 4228).</title>
        <authorList>
            <person name="Mavromatis K."/>
            <person name="Yasawong M."/>
            <person name="Chertkov O."/>
            <person name="Lapidus A."/>
            <person name="Lucas S."/>
            <person name="Nolan M."/>
            <person name="Del Rio T.G."/>
            <person name="Tice H."/>
            <person name="Cheng J.F."/>
            <person name="Pitluck S."/>
            <person name="Liolios K."/>
            <person name="Ivanova N."/>
            <person name="Tapia R."/>
            <person name="Han C."/>
            <person name="Bruce D."/>
            <person name="Goodwin L."/>
            <person name="Pati A."/>
            <person name="Chen A."/>
            <person name="Palaniappan K."/>
            <person name="Land M."/>
            <person name="Hauser L."/>
            <person name="Chang Y.J."/>
            <person name="Jeffries C.D."/>
            <person name="Detter J.C."/>
            <person name="Rohde M."/>
            <person name="Brambilla E."/>
            <person name="Spring S."/>
            <person name="Goker M."/>
            <person name="Sikorski J."/>
            <person name="Woyke T."/>
            <person name="Bristow J."/>
            <person name="Eisen J.A."/>
            <person name="Markowitz V."/>
            <person name="Hugenholtz P."/>
            <person name="Klenk H.P."/>
            <person name="Kyrpides N.C."/>
        </authorList>
    </citation>
    <scope>NUCLEOTIDE SEQUENCE [LARGE SCALE GENOMIC DNA]</scope>
    <source>
        <strain evidence="10">DSM 11293 / JCM 15392 / SEBR 4228</strain>
    </source>
</reference>
<evidence type="ECO:0000256" key="2">
    <source>
        <dbReference type="ARBA" id="ARBA00009948"/>
    </source>
</evidence>
<dbReference type="InterPro" id="IPR013792">
    <property type="entry name" value="RNA3'P_cycl/enolpyr_Trfase_a/b"/>
</dbReference>
<dbReference type="InterPro" id="IPR036968">
    <property type="entry name" value="Enolpyruvate_Tfrase_sf"/>
</dbReference>
<dbReference type="NCBIfam" id="TIGR01356">
    <property type="entry name" value="aroA"/>
    <property type="match status" value="1"/>
</dbReference>
<dbReference type="InterPro" id="IPR006264">
    <property type="entry name" value="EPSP_synthase"/>
</dbReference>
<dbReference type="SUPFAM" id="SSF55205">
    <property type="entry name" value="EPT/RTPC-like"/>
    <property type="match status" value="1"/>
</dbReference>
<keyword evidence="10" id="KW-1185">Reference proteome</keyword>
<feature type="binding site" evidence="7">
    <location>
        <position position="32"/>
    </location>
    <ligand>
        <name>3-phosphoshikimate</name>
        <dbReference type="ChEBI" id="CHEBI:145989"/>
    </ligand>
</feature>
<dbReference type="PIRSF" id="PIRSF000505">
    <property type="entry name" value="EPSPS"/>
    <property type="match status" value="1"/>
</dbReference>
<dbReference type="EC" id="2.5.1.19" evidence="7"/>
<feature type="binding site" evidence="7">
    <location>
        <position position="27"/>
    </location>
    <ligand>
        <name>3-phosphoshikimate</name>
        <dbReference type="ChEBI" id="CHEBI:145989"/>
    </ligand>
</feature>
<dbReference type="InterPro" id="IPR001986">
    <property type="entry name" value="Enolpyruvate_Tfrase_dom"/>
</dbReference>
<comment type="subcellular location">
    <subcellularLocation>
        <location evidence="7">Cytoplasm</location>
    </subcellularLocation>
</comment>
<name>E1R955_SEDSS</name>
<feature type="binding site" evidence="7">
    <location>
        <position position="170"/>
    </location>
    <ligand>
        <name>phosphoenolpyruvate</name>
        <dbReference type="ChEBI" id="CHEBI:58702"/>
    </ligand>
</feature>
<comment type="similarity">
    <text evidence="2 7">Belongs to the EPSP synthase family.</text>
</comment>
<dbReference type="Gene3D" id="3.65.10.10">
    <property type="entry name" value="Enolpyruvate transferase domain"/>
    <property type="match status" value="2"/>
</dbReference>
<feature type="binding site" evidence="7">
    <location>
        <position position="168"/>
    </location>
    <ligand>
        <name>3-phosphoshikimate</name>
        <dbReference type="ChEBI" id="CHEBI:145989"/>
    </ligand>
</feature>
<feature type="binding site" evidence="7">
    <location>
        <position position="389"/>
    </location>
    <ligand>
        <name>phosphoenolpyruvate</name>
        <dbReference type="ChEBI" id="CHEBI:58702"/>
    </ligand>
</feature>
<feature type="binding site" evidence="7">
    <location>
        <position position="337"/>
    </location>
    <ligand>
        <name>3-phosphoshikimate</name>
        <dbReference type="ChEBI" id="CHEBI:145989"/>
    </ligand>
</feature>
<dbReference type="GO" id="GO:0003866">
    <property type="term" value="F:3-phosphoshikimate 1-carboxyvinyltransferase activity"/>
    <property type="evidence" value="ECO:0007669"/>
    <property type="project" value="UniProtKB-UniRule"/>
</dbReference>
<comment type="caution">
    <text evidence="7">Lacks conserved residue(s) required for the propagation of feature annotation.</text>
</comment>
<dbReference type="eggNOG" id="COG0128">
    <property type="taxonomic scope" value="Bacteria"/>
</dbReference>
<comment type="catalytic activity">
    <reaction evidence="6">
        <text>3-phosphoshikimate + phosphoenolpyruvate = 5-O-(1-carboxyvinyl)-3-phosphoshikimate + phosphate</text>
        <dbReference type="Rhea" id="RHEA:21256"/>
        <dbReference type="ChEBI" id="CHEBI:43474"/>
        <dbReference type="ChEBI" id="CHEBI:57701"/>
        <dbReference type="ChEBI" id="CHEBI:58702"/>
        <dbReference type="ChEBI" id="CHEBI:145989"/>
        <dbReference type="EC" id="2.5.1.19"/>
    </reaction>
    <physiologicalReaction direction="left-to-right" evidence="6">
        <dbReference type="Rhea" id="RHEA:21257"/>
    </physiologicalReaction>
</comment>
<feature type="binding site" evidence="7">
    <location>
        <position position="27"/>
    </location>
    <ligand>
        <name>phosphoenolpyruvate</name>
        <dbReference type="ChEBI" id="CHEBI:58702"/>
    </ligand>
</feature>
<organism evidence="9 10">
    <name type="scientific">Sediminispirochaeta smaragdinae (strain DSM 11293 / JCM 15392 / SEBR 4228)</name>
    <name type="common">Spirochaeta smaragdinae</name>
    <dbReference type="NCBI Taxonomy" id="573413"/>
    <lineage>
        <taxon>Bacteria</taxon>
        <taxon>Pseudomonadati</taxon>
        <taxon>Spirochaetota</taxon>
        <taxon>Spirochaetia</taxon>
        <taxon>Spirochaetales</taxon>
        <taxon>Spirochaetaceae</taxon>
        <taxon>Sediminispirochaeta</taxon>
    </lineage>
</organism>
<dbReference type="GO" id="GO:0009423">
    <property type="term" value="P:chorismate biosynthetic process"/>
    <property type="evidence" value="ECO:0007669"/>
    <property type="project" value="UniProtKB-UniRule"/>
</dbReference>
<feature type="binding site" evidence="7">
    <location>
        <position position="341"/>
    </location>
    <ligand>
        <name>3-phosphoshikimate</name>
        <dbReference type="ChEBI" id="CHEBI:145989"/>
    </ligand>
</feature>
<keyword evidence="5 7" id="KW-0057">Aromatic amino acid biosynthesis</keyword>
<feature type="binding site" evidence="7">
    <location>
        <position position="314"/>
    </location>
    <ligand>
        <name>3-phosphoshikimate</name>
        <dbReference type="ChEBI" id="CHEBI:145989"/>
    </ligand>
</feature>
<proteinExistence type="inferred from homology"/>
<dbReference type="PROSITE" id="PS00885">
    <property type="entry name" value="EPSP_SYNTHASE_2"/>
    <property type="match status" value="1"/>
</dbReference>
<feature type="binding site" evidence="7">
    <location>
        <position position="28"/>
    </location>
    <ligand>
        <name>3-phosphoshikimate</name>
        <dbReference type="ChEBI" id="CHEBI:145989"/>
    </ligand>
</feature>
<dbReference type="STRING" id="573413.Spirs_3939"/>
<dbReference type="Pfam" id="PF00275">
    <property type="entry name" value="EPSP_synthase"/>
    <property type="match status" value="1"/>
</dbReference>
<evidence type="ECO:0000256" key="3">
    <source>
        <dbReference type="ARBA" id="ARBA00022605"/>
    </source>
</evidence>
<feature type="binding site" evidence="7">
    <location>
        <position position="124"/>
    </location>
    <ligand>
        <name>phosphoenolpyruvate</name>
        <dbReference type="ChEBI" id="CHEBI:58702"/>
    </ligand>
</feature>
<evidence type="ECO:0000256" key="1">
    <source>
        <dbReference type="ARBA" id="ARBA00004811"/>
    </source>
</evidence>
<accession>E1R955</accession>
<dbReference type="InterPro" id="IPR023193">
    <property type="entry name" value="EPSP_synthase_CS"/>
</dbReference>
<dbReference type="GO" id="GO:0008652">
    <property type="term" value="P:amino acid biosynthetic process"/>
    <property type="evidence" value="ECO:0007669"/>
    <property type="project" value="UniProtKB-KW"/>
</dbReference>
<comment type="subunit">
    <text evidence="7">Monomer.</text>
</comment>
<evidence type="ECO:0000259" key="8">
    <source>
        <dbReference type="Pfam" id="PF00275"/>
    </source>
</evidence>
<dbReference type="CDD" id="cd01556">
    <property type="entry name" value="EPSP_synthase"/>
    <property type="match status" value="1"/>
</dbReference>
<dbReference type="RefSeq" id="WP_013256483.1">
    <property type="nucleotide sequence ID" value="NC_014364.1"/>
</dbReference>
<feature type="binding site" evidence="7">
    <location>
        <position position="345"/>
    </location>
    <ligand>
        <name>phosphoenolpyruvate</name>
        <dbReference type="ChEBI" id="CHEBI:58702"/>
    </ligand>
</feature>
<feature type="binding site" evidence="7">
    <location>
        <position position="169"/>
    </location>
    <ligand>
        <name>3-phosphoshikimate</name>
        <dbReference type="ChEBI" id="CHEBI:145989"/>
    </ligand>
</feature>
<dbReference type="PANTHER" id="PTHR21090">
    <property type="entry name" value="AROM/DEHYDROQUINATE SYNTHASE"/>
    <property type="match status" value="1"/>
</dbReference>
<dbReference type="KEGG" id="ssm:Spirs_3939"/>
<protein>
    <recommendedName>
        <fullName evidence="7">3-phosphoshikimate 1-carboxyvinyltransferase</fullName>
        <ecNumber evidence="7">2.5.1.19</ecNumber>
    </recommendedName>
    <alternativeName>
        <fullName evidence="7">5-enolpyruvylshikimate-3-phosphate synthase</fullName>
        <shortName evidence="7">EPSP synthase</shortName>
        <shortName evidence="7">EPSPS</shortName>
    </alternativeName>
</protein>
<feature type="binding site" evidence="7">
    <location>
        <position position="170"/>
    </location>
    <ligand>
        <name>3-phosphoshikimate</name>
        <dbReference type="ChEBI" id="CHEBI:145989"/>
    </ligand>
</feature>
<comment type="function">
    <text evidence="7">Catalyzes the transfer of the enolpyruvyl moiety of phosphoenolpyruvate (PEP) to the 5-hydroxyl of shikimate-3-phosphate (S3P) to produce enolpyruvyl shikimate-3-phosphate and inorganic phosphate.</text>
</comment>
<dbReference type="GO" id="GO:0009073">
    <property type="term" value="P:aromatic amino acid family biosynthetic process"/>
    <property type="evidence" value="ECO:0007669"/>
    <property type="project" value="UniProtKB-KW"/>
</dbReference>
<gene>
    <name evidence="7" type="primary">aroA</name>
    <name evidence="9" type="ordered locus">Spirs_3939</name>
</gene>
<feature type="active site" description="Proton acceptor" evidence="7">
    <location>
        <position position="314"/>
    </location>
</feature>